<keyword evidence="1" id="KW-0812">Transmembrane</keyword>
<feature type="transmembrane region" description="Helical" evidence="1">
    <location>
        <begin position="20"/>
        <end position="41"/>
    </location>
</feature>
<dbReference type="Proteomes" id="UP001169760">
    <property type="component" value="Unassembled WGS sequence"/>
</dbReference>
<evidence type="ECO:0000313" key="2">
    <source>
        <dbReference type="EMBL" id="MDO6422838.1"/>
    </source>
</evidence>
<reference evidence="2" key="1">
    <citation type="submission" date="2023-07" db="EMBL/GenBank/DDBJ databases">
        <title>Genome content predicts the carbon catabolic preferences of heterotrophic bacteria.</title>
        <authorList>
            <person name="Gralka M."/>
        </authorList>
    </citation>
    <scope>NUCLEOTIDE SEQUENCE</scope>
    <source>
        <strain evidence="2">I3M17_2</strain>
    </source>
</reference>
<sequence length="202" mass="22230">MQQVNLYLEEFRPKKNYFSAEFTGVSVALLLVFLIGIQWLVSHSIKKVESSVIALENQKVATELQVEKLKSTPIGGSASQLDEEIAILKEEKSSREKLREIIEYQNLGNAEGFTAIMAALARQSIDVIALERIRVTGAGNMVELAGKTRTPKAVPVYLQALQSEQVLANAQFGLLRIEQPESQSQNIMAFAFGFSQVAGASK</sequence>
<evidence type="ECO:0000313" key="3">
    <source>
        <dbReference type="Proteomes" id="UP001169760"/>
    </source>
</evidence>
<proteinExistence type="predicted"/>
<gene>
    <name evidence="2" type="ORF">Q4521_10160</name>
</gene>
<dbReference type="AlphaFoldDB" id="A0AAW7X5A0"/>
<dbReference type="RefSeq" id="WP_303492724.1">
    <property type="nucleotide sequence ID" value="NZ_JAUOPB010000007.1"/>
</dbReference>
<accession>A0AAW7X5A0</accession>
<comment type="caution">
    <text evidence="2">The sequence shown here is derived from an EMBL/GenBank/DDBJ whole genome shotgun (WGS) entry which is preliminary data.</text>
</comment>
<keyword evidence="1" id="KW-0472">Membrane</keyword>
<protein>
    <recommendedName>
        <fullName evidence="4">Fimbrial assembly</fullName>
    </recommendedName>
</protein>
<keyword evidence="1" id="KW-1133">Transmembrane helix</keyword>
<name>A0AAW7X5A0_9GAMM</name>
<evidence type="ECO:0008006" key="4">
    <source>
        <dbReference type="Google" id="ProtNLM"/>
    </source>
</evidence>
<dbReference type="EMBL" id="JAUOPB010000007">
    <property type="protein sequence ID" value="MDO6422838.1"/>
    <property type="molecule type" value="Genomic_DNA"/>
</dbReference>
<evidence type="ECO:0000256" key="1">
    <source>
        <dbReference type="SAM" id="Phobius"/>
    </source>
</evidence>
<organism evidence="2 3">
    <name type="scientific">Saccharophagus degradans</name>
    <dbReference type="NCBI Taxonomy" id="86304"/>
    <lineage>
        <taxon>Bacteria</taxon>
        <taxon>Pseudomonadati</taxon>
        <taxon>Pseudomonadota</taxon>
        <taxon>Gammaproteobacteria</taxon>
        <taxon>Cellvibrionales</taxon>
        <taxon>Cellvibrionaceae</taxon>
        <taxon>Saccharophagus</taxon>
    </lineage>
</organism>